<evidence type="ECO:0000313" key="3">
    <source>
        <dbReference type="Proteomes" id="UP000519972"/>
    </source>
</evidence>
<dbReference type="AlphaFoldDB" id="A0A7Y3SDT8"/>
<sequence>MSDNQNILKEVKPRLHALIDELVAKGAERSAVIYMIEKESAQLRDRMDEIPDHQIDEPSNDWPSASKAQ</sequence>
<dbReference type="EMBL" id="JABFCN010000071">
    <property type="protein sequence ID" value="NNU41869.1"/>
    <property type="molecule type" value="Genomic_DNA"/>
</dbReference>
<protein>
    <submittedName>
        <fullName evidence="2">Uncharacterized protein</fullName>
    </submittedName>
</protein>
<dbReference type="RefSeq" id="WP_171378381.1">
    <property type="nucleotide sequence ID" value="NZ_JABFCN010000071.1"/>
</dbReference>
<reference evidence="2 3" key="1">
    <citation type="submission" date="2020-02" db="EMBL/GenBank/DDBJ databases">
        <authorList>
            <person name="Sun Q."/>
        </authorList>
    </citation>
    <scope>NUCLEOTIDE SEQUENCE [LARGE SCALE GENOMIC DNA]</scope>
    <source>
        <strain evidence="2 3">CCBAU 03386</strain>
    </source>
</reference>
<keyword evidence="3" id="KW-1185">Reference proteome</keyword>
<dbReference type="Proteomes" id="UP000519972">
    <property type="component" value="Unassembled WGS sequence"/>
</dbReference>
<comment type="caution">
    <text evidence="2">The sequence shown here is derived from an EMBL/GenBank/DDBJ whole genome shotgun (WGS) entry which is preliminary data.</text>
</comment>
<evidence type="ECO:0000256" key="1">
    <source>
        <dbReference type="SAM" id="MobiDB-lite"/>
    </source>
</evidence>
<proteinExistence type="predicted"/>
<organism evidence="2 3">
    <name type="scientific">Rhizobium sophorae</name>
    <dbReference type="NCBI Taxonomy" id="1535242"/>
    <lineage>
        <taxon>Bacteria</taxon>
        <taxon>Pseudomonadati</taxon>
        <taxon>Pseudomonadota</taxon>
        <taxon>Alphaproteobacteria</taxon>
        <taxon>Hyphomicrobiales</taxon>
        <taxon>Rhizobiaceae</taxon>
        <taxon>Rhizobium/Agrobacterium group</taxon>
        <taxon>Rhizobium</taxon>
    </lineage>
</organism>
<accession>A0A7Y3SDT8</accession>
<gene>
    <name evidence="2" type="ORF">G9X64_36370</name>
</gene>
<feature type="region of interest" description="Disordered" evidence="1">
    <location>
        <begin position="44"/>
        <end position="69"/>
    </location>
</feature>
<name>A0A7Y3SDT8_9HYPH</name>
<feature type="compositionally biased region" description="Basic and acidic residues" evidence="1">
    <location>
        <begin position="44"/>
        <end position="56"/>
    </location>
</feature>
<evidence type="ECO:0000313" key="2">
    <source>
        <dbReference type="EMBL" id="NNU41869.1"/>
    </source>
</evidence>